<evidence type="ECO:0000313" key="10">
    <source>
        <dbReference type="Proteomes" id="UP000663720"/>
    </source>
</evidence>
<comment type="subcellular location">
    <subcellularLocation>
        <location evidence="5">Cell outer membrane</location>
    </subcellularLocation>
    <subcellularLocation>
        <location evidence="1">Membrane</location>
    </subcellularLocation>
</comment>
<dbReference type="AlphaFoldDB" id="A0A975B8H0"/>
<proteinExistence type="inferred from homology"/>
<dbReference type="PANTHER" id="PTHR30332:SF25">
    <property type="entry name" value="SECRETIN XPSD"/>
    <property type="match status" value="1"/>
</dbReference>
<dbReference type="Pfam" id="PF00263">
    <property type="entry name" value="Secretin"/>
    <property type="match status" value="1"/>
</dbReference>
<evidence type="ECO:0000256" key="1">
    <source>
        <dbReference type="ARBA" id="ARBA00004370"/>
    </source>
</evidence>
<evidence type="ECO:0000313" key="9">
    <source>
        <dbReference type="EMBL" id="QTA80612.1"/>
    </source>
</evidence>
<gene>
    <name evidence="9" type="ORF">dnl_29220</name>
</gene>
<accession>A0A975B8H0</accession>
<dbReference type="Pfam" id="PF03958">
    <property type="entry name" value="Secretin_N"/>
    <property type="match status" value="1"/>
</dbReference>
<dbReference type="InterPro" id="IPR005644">
    <property type="entry name" value="NolW-like"/>
</dbReference>
<dbReference type="InterPro" id="IPR004845">
    <property type="entry name" value="T2SS_GspD_CS"/>
</dbReference>
<dbReference type="PROSITE" id="PS00875">
    <property type="entry name" value="T2SP_D"/>
    <property type="match status" value="1"/>
</dbReference>
<dbReference type="Gene3D" id="3.30.1370.120">
    <property type="match status" value="1"/>
</dbReference>
<dbReference type="InterPro" id="IPR050810">
    <property type="entry name" value="Bact_Secretion_Sys_Channel"/>
</dbReference>
<dbReference type="PANTHER" id="PTHR30332">
    <property type="entry name" value="PROBABLE GENERAL SECRETION PATHWAY PROTEIN D"/>
    <property type="match status" value="1"/>
</dbReference>
<evidence type="ECO:0000256" key="4">
    <source>
        <dbReference type="RuleBase" id="RU004003"/>
    </source>
</evidence>
<organism evidence="9 10">
    <name type="scientific">Desulfonema limicola</name>
    <dbReference type="NCBI Taxonomy" id="45656"/>
    <lineage>
        <taxon>Bacteria</taxon>
        <taxon>Pseudomonadati</taxon>
        <taxon>Thermodesulfobacteriota</taxon>
        <taxon>Desulfobacteria</taxon>
        <taxon>Desulfobacterales</taxon>
        <taxon>Desulfococcaceae</taxon>
        <taxon>Desulfonema</taxon>
    </lineage>
</organism>
<evidence type="ECO:0000256" key="5">
    <source>
        <dbReference type="RuleBase" id="RU004004"/>
    </source>
</evidence>
<name>A0A975B8H0_9BACT</name>
<evidence type="ECO:0000256" key="3">
    <source>
        <dbReference type="ARBA" id="ARBA00023136"/>
    </source>
</evidence>
<feature type="domain" description="Type II/III secretion system secretin-like" evidence="7">
    <location>
        <begin position="211"/>
        <end position="377"/>
    </location>
</feature>
<dbReference type="GO" id="GO:0009279">
    <property type="term" value="C:cell outer membrane"/>
    <property type="evidence" value="ECO:0007669"/>
    <property type="project" value="UniProtKB-SubCell"/>
</dbReference>
<dbReference type="InterPro" id="IPR038591">
    <property type="entry name" value="NolW-like_sf"/>
</dbReference>
<evidence type="ECO:0000256" key="2">
    <source>
        <dbReference type="ARBA" id="ARBA00022729"/>
    </source>
</evidence>
<dbReference type="GO" id="GO:0009306">
    <property type="term" value="P:protein secretion"/>
    <property type="evidence" value="ECO:0007669"/>
    <property type="project" value="InterPro"/>
</dbReference>
<evidence type="ECO:0000259" key="8">
    <source>
        <dbReference type="Pfam" id="PF03958"/>
    </source>
</evidence>
<dbReference type="Proteomes" id="UP000663720">
    <property type="component" value="Chromosome"/>
</dbReference>
<evidence type="ECO:0000259" key="7">
    <source>
        <dbReference type="Pfam" id="PF00263"/>
    </source>
</evidence>
<dbReference type="EMBL" id="CP061799">
    <property type="protein sequence ID" value="QTA80612.1"/>
    <property type="molecule type" value="Genomic_DNA"/>
</dbReference>
<keyword evidence="2" id="KW-0732">Signal</keyword>
<dbReference type="PRINTS" id="PR00811">
    <property type="entry name" value="BCTERIALGSPD"/>
</dbReference>
<protein>
    <submittedName>
        <fullName evidence="9">Type II/III secretion system domain-containing protein</fullName>
    </submittedName>
</protein>
<comment type="similarity">
    <text evidence="4">Belongs to the bacterial secretin family.</text>
</comment>
<keyword evidence="5" id="KW-0813">Transport</keyword>
<keyword evidence="3" id="KW-0472">Membrane</keyword>
<dbReference type="InterPro" id="IPR001775">
    <property type="entry name" value="GspD/PilQ"/>
</dbReference>
<dbReference type="KEGG" id="dli:dnl_29220"/>
<evidence type="ECO:0000256" key="6">
    <source>
        <dbReference type="SAM" id="MobiDB-lite"/>
    </source>
</evidence>
<dbReference type="PRINTS" id="PR01032">
    <property type="entry name" value="PHAGEIV"/>
</dbReference>
<dbReference type="RefSeq" id="WP_207692245.1">
    <property type="nucleotide sequence ID" value="NZ_CP061799.1"/>
</dbReference>
<reference evidence="9" key="1">
    <citation type="journal article" date="2021" name="Microb. Physiol.">
        <title>Proteogenomic Insights into the Physiology of Marine, Sulfate-Reducing, Filamentous Desulfonema limicola and Desulfonema magnum.</title>
        <authorList>
            <person name="Schnaars V."/>
            <person name="Wohlbrand L."/>
            <person name="Scheve S."/>
            <person name="Hinrichs C."/>
            <person name="Reinhardt R."/>
            <person name="Rabus R."/>
        </authorList>
    </citation>
    <scope>NUCLEOTIDE SEQUENCE</scope>
    <source>
        <strain evidence="9">5ac10</strain>
    </source>
</reference>
<sequence length="405" mass="44148">MSSDPGLFDRLSSFISQIDQASDEAEPQIYVYSVKNGGAEELSQLLNTVFTGRTAEDQENTVKQAENEPGTALKTASPNPFGDKKKTEVKTASVMKSSVKGSDFNNGSNTLKGDVKIIPDIVRNSLIIEAIPSDYKIIIDILKQTDVLPRQVLIEATIAEITLDNSTSLGVGWSFSKTGDGDTGLLTANIGEQGLSYTIGLTEKWTHAISALASKKKVNILSSPVILASDNKEAQINVSTKIPIPTTEYQYETDSQPIFQTSIQYRDTGLILSVTPHINERGLVSMDISQEISEEGAGIEVGGKNYSTFRERLVKTTLTVKDGQTIVLGGLMEETKDDGGSGVPFLSDLPVIGYLFGKKSNSFIKKELIILLTPRVIITQDDVDIVTEEFKRKVSNLKEKLDLLY</sequence>
<keyword evidence="10" id="KW-1185">Reference proteome</keyword>
<dbReference type="InterPro" id="IPR004846">
    <property type="entry name" value="T2SS/T3SS_dom"/>
</dbReference>
<feature type="region of interest" description="Disordered" evidence="6">
    <location>
        <begin position="59"/>
        <end position="88"/>
    </location>
</feature>
<feature type="domain" description="NolW-like" evidence="8">
    <location>
        <begin position="31"/>
        <end position="151"/>
    </location>
</feature>
<dbReference type="GO" id="GO:0015627">
    <property type="term" value="C:type II protein secretion system complex"/>
    <property type="evidence" value="ECO:0007669"/>
    <property type="project" value="TreeGrafter"/>
</dbReference>